<comment type="caution">
    <text evidence="2">The sequence shown here is derived from an EMBL/GenBank/DDBJ whole genome shotgun (WGS) entry which is preliminary data.</text>
</comment>
<sequence>MNASELTKSLAGYNSTVNDTANAIASATRPLAIIIISIFFLIEMDSWWKTMKQEGGGLTSELWMEIAFKYIIAYMLVMMTGRIFGAILEISNIAIKMINHVVPASSVDFNSELGHIKGWFIKNVITFIGGGTQFVAKLSTKLIVMMRFFQMYLLKAIGPLLVAFFVSDITRPTAINILKYFGAAAFQGVLVFIVLRLYPALVTSDLLSINMSGTWESWVTAFTSIAKGIIFIFLLWGSQRQAKSLLGVM</sequence>
<keyword evidence="1" id="KW-0472">Membrane</keyword>
<protein>
    <recommendedName>
        <fullName evidence="4">TrbL/VirB6 plasmid conjugal transfer protein</fullName>
    </recommendedName>
</protein>
<evidence type="ECO:0000256" key="1">
    <source>
        <dbReference type="SAM" id="Phobius"/>
    </source>
</evidence>
<feature type="transmembrane region" description="Helical" evidence="1">
    <location>
        <begin position="20"/>
        <end position="42"/>
    </location>
</feature>
<gene>
    <name evidence="2" type="ORF">C6A27_07540</name>
</gene>
<accession>A0A2T0G109</accession>
<evidence type="ECO:0008006" key="4">
    <source>
        <dbReference type="Google" id="ProtNLM"/>
    </source>
</evidence>
<organism evidence="2 3">
    <name type="scientific">Streptococcus anginosus</name>
    <dbReference type="NCBI Taxonomy" id="1328"/>
    <lineage>
        <taxon>Bacteria</taxon>
        <taxon>Bacillati</taxon>
        <taxon>Bacillota</taxon>
        <taxon>Bacilli</taxon>
        <taxon>Lactobacillales</taxon>
        <taxon>Streptococcaceae</taxon>
        <taxon>Streptococcus</taxon>
        <taxon>Streptococcus anginosus group</taxon>
    </lineage>
</organism>
<feature type="transmembrane region" description="Helical" evidence="1">
    <location>
        <begin position="218"/>
        <end position="236"/>
    </location>
</feature>
<feature type="transmembrane region" description="Helical" evidence="1">
    <location>
        <begin position="71"/>
        <end position="95"/>
    </location>
</feature>
<feature type="transmembrane region" description="Helical" evidence="1">
    <location>
        <begin position="178"/>
        <end position="198"/>
    </location>
</feature>
<evidence type="ECO:0000313" key="3">
    <source>
        <dbReference type="Proteomes" id="UP000238573"/>
    </source>
</evidence>
<dbReference type="RefSeq" id="WP_070497072.1">
    <property type="nucleotide sequence ID" value="NZ_JAASHW010000002.1"/>
</dbReference>
<name>A0A2T0G109_STRAP</name>
<evidence type="ECO:0000313" key="2">
    <source>
        <dbReference type="EMBL" id="PRT69732.1"/>
    </source>
</evidence>
<dbReference type="Proteomes" id="UP000238573">
    <property type="component" value="Unassembled WGS sequence"/>
</dbReference>
<dbReference type="EMBL" id="PVSZ01000014">
    <property type="protein sequence ID" value="PRT69732.1"/>
    <property type="molecule type" value="Genomic_DNA"/>
</dbReference>
<keyword evidence="1" id="KW-1133">Transmembrane helix</keyword>
<proteinExistence type="predicted"/>
<feature type="transmembrane region" description="Helical" evidence="1">
    <location>
        <begin position="148"/>
        <end position="166"/>
    </location>
</feature>
<keyword evidence="1" id="KW-0812">Transmembrane</keyword>
<dbReference type="AlphaFoldDB" id="A0A2T0G109"/>
<reference evidence="2 3" key="1">
    <citation type="journal article" date="1993" name="J. Dent. Res.">
        <title>The isolation and characterization of milleri group streptococci from dental periapical abscesses.</title>
        <authorList>
            <person name="Fisher L.E."/>
            <person name="Russell R.R."/>
        </authorList>
    </citation>
    <scope>NUCLEOTIDE SEQUENCE [LARGE SCALE GENOMIC DNA]</scope>
    <source>
        <strain evidence="2 3">OUP21</strain>
    </source>
</reference>